<gene>
    <name evidence="2" type="ORF">HII31_12223</name>
</gene>
<dbReference type="Pfam" id="PF11937">
    <property type="entry name" value="DUF3455"/>
    <property type="match status" value="1"/>
</dbReference>
<keyword evidence="1" id="KW-0732">Signal</keyword>
<feature type="signal peptide" evidence="1">
    <location>
        <begin position="1"/>
        <end position="18"/>
    </location>
</feature>
<keyword evidence="3" id="KW-1185">Reference proteome</keyword>
<proteinExistence type="predicted"/>
<evidence type="ECO:0008006" key="4">
    <source>
        <dbReference type="Google" id="ProtNLM"/>
    </source>
</evidence>
<dbReference type="InterPro" id="IPR021851">
    <property type="entry name" value="DUF3455"/>
</dbReference>
<protein>
    <recommendedName>
        <fullName evidence="4">Malate dehydrogenase</fullName>
    </recommendedName>
</protein>
<dbReference type="PANTHER" id="PTHR35567:SF1">
    <property type="entry name" value="CONSERVED FUNGAL PROTEIN (AFU_ORTHOLOGUE AFUA_1G14230)"/>
    <property type="match status" value="1"/>
</dbReference>
<dbReference type="AlphaFoldDB" id="A0A8H6R9Q0"/>
<dbReference type="PANTHER" id="PTHR35567">
    <property type="entry name" value="MALATE DEHYDROGENASE (AFU_ORTHOLOGUE AFUA_2G13800)"/>
    <property type="match status" value="1"/>
</dbReference>
<evidence type="ECO:0000256" key="1">
    <source>
        <dbReference type="SAM" id="SignalP"/>
    </source>
</evidence>
<dbReference type="EMBL" id="JABCIY010000254">
    <property type="protein sequence ID" value="KAF7186427.1"/>
    <property type="molecule type" value="Genomic_DNA"/>
</dbReference>
<accession>A0A8H6R9Q0</accession>
<evidence type="ECO:0000313" key="2">
    <source>
        <dbReference type="EMBL" id="KAF7186427.1"/>
    </source>
</evidence>
<dbReference type="Proteomes" id="UP000660729">
    <property type="component" value="Unassembled WGS sequence"/>
</dbReference>
<dbReference type="OrthoDB" id="1859733at2759"/>
<evidence type="ECO:0000313" key="3">
    <source>
        <dbReference type="Proteomes" id="UP000660729"/>
    </source>
</evidence>
<organism evidence="2 3">
    <name type="scientific">Pseudocercospora fuligena</name>
    <dbReference type="NCBI Taxonomy" id="685502"/>
    <lineage>
        <taxon>Eukaryota</taxon>
        <taxon>Fungi</taxon>
        <taxon>Dikarya</taxon>
        <taxon>Ascomycota</taxon>
        <taxon>Pezizomycotina</taxon>
        <taxon>Dothideomycetes</taxon>
        <taxon>Dothideomycetidae</taxon>
        <taxon>Mycosphaerellales</taxon>
        <taxon>Mycosphaerellaceae</taxon>
        <taxon>Pseudocercospora</taxon>
    </lineage>
</organism>
<feature type="chain" id="PRO_5034841410" description="Malate dehydrogenase" evidence="1">
    <location>
        <begin position="19"/>
        <end position="271"/>
    </location>
</feature>
<comment type="caution">
    <text evidence="2">The sequence shown here is derived from an EMBL/GenBank/DDBJ whole genome shotgun (WGS) entry which is preliminary data.</text>
</comment>
<name>A0A8H6R9Q0_9PEZI</name>
<reference evidence="2" key="1">
    <citation type="submission" date="2020-04" db="EMBL/GenBank/DDBJ databases">
        <title>Draft genome resource of the tomato pathogen Pseudocercospora fuligena.</title>
        <authorList>
            <person name="Zaccaron A."/>
        </authorList>
    </citation>
    <scope>NUCLEOTIDE SEQUENCE</scope>
    <source>
        <strain evidence="2">PF001</strain>
    </source>
</reference>
<sequence>MLFSHASIVLVLTSLINAAPYTQEEKRTLGWGSDQSNSGSFYDWASRKGHNWRGRGSVPTYQNSVAGQCDIASVSLPQAPKPLPPPSEGMKLYHVAVGRGTQNYTCDLSNSTAIPVAAGAVASLFNVTCLSANSPTLLNKIPNIALELPIPKSSDPASPIYQDLSGHHYFTDSTTAYFNLDTTLTSYGAGGFKKINSTAAPDDACVGQNGKGYGAVPWLKLTAKTSDDCVFQEVFRINTAGGQPPKSCQGQQETFEVEYSAEYWFYEPGSA</sequence>